<keyword evidence="4" id="KW-1185">Reference proteome</keyword>
<evidence type="ECO:0000259" key="2">
    <source>
        <dbReference type="Pfam" id="PF07987"/>
    </source>
</evidence>
<dbReference type="Gene3D" id="2.60.40.2230">
    <property type="entry name" value="Uncharacterised protein YcnI-like PF07987, DUF1775"/>
    <property type="match status" value="1"/>
</dbReference>
<feature type="domain" description="YncI copper-binding" evidence="2">
    <location>
        <begin position="38"/>
        <end position="185"/>
    </location>
</feature>
<dbReference type="Pfam" id="PF07987">
    <property type="entry name" value="DUF1775"/>
    <property type="match status" value="1"/>
</dbReference>
<proteinExistence type="predicted"/>
<feature type="chain" id="PRO_5045778449" evidence="1">
    <location>
        <begin position="38"/>
        <end position="255"/>
    </location>
</feature>
<dbReference type="EMBL" id="PJAI02000008">
    <property type="protein sequence ID" value="TYK65695.1"/>
    <property type="molecule type" value="Genomic_DNA"/>
</dbReference>
<accession>A0ABY3MWW9</accession>
<keyword evidence="1" id="KW-0732">Signal</keyword>
<feature type="signal peptide" evidence="1">
    <location>
        <begin position="1"/>
        <end position="37"/>
    </location>
</feature>
<sequence>MILIITPSLQLKGNNMKNALKTSLLASSCMVAAAAQAHVSIASGPHFVNKSSIIELSIPHGCTDEVSGSEDTVRIVAKVPSSITSVYAIDAVFGQATVVAMEGEHSYNEITWVKAAGTERDSDTQYYKVSFRGKLPDAAFSTVFIPTTQYCINDSEQEISVSWDVESGGHDHSSSTEGNPAPSLMVMPARSPGWNQYTTGTDQHLHDMSIFNDAEIVWWDDAAYSSNTVTQELIEAEGKSTLSEIHDNASFWVKY</sequence>
<evidence type="ECO:0000313" key="4">
    <source>
        <dbReference type="Proteomes" id="UP000815846"/>
    </source>
</evidence>
<organism evidence="3 4">
    <name type="scientific">Colwellia echini</name>
    <dbReference type="NCBI Taxonomy" id="1982103"/>
    <lineage>
        <taxon>Bacteria</taxon>
        <taxon>Pseudomonadati</taxon>
        <taxon>Pseudomonadota</taxon>
        <taxon>Gammaproteobacteria</taxon>
        <taxon>Alteromonadales</taxon>
        <taxon>Colwelliaceae</taxon>
        <taxon>Colwellia</taxon>
    </lineage>
</organism>
<comment type="caution">
    <text evidence="3">The sequence shown here is derived from an EMBL/GenBank/DDBJ whole genome shotgun (WGS) entry which is preliminary data.</text>
</comment>
<evidence type="ECO:0000313" key="3">
    <source>
        <dbReference type="EMBL" id="TYK65695.1"/>
    </source>
</evidence>
<dbReference type="InterPro" id="IPR038507">
    <property type="entry name" value="YcnI-like_sf"/>
</dbReference>
<reference evidence="3 4" key="1">
    <citation type="submission" date="2019-08" db="EMBL/GenBank/DDBJ databases">
        <title>Microbe sample from Colwellia echini.</title>
        <authorList>
            <person name="Christiansen L."/>
            <person name="Pathiraja D."/>
            <person name="Schultz-Johansen M."/>
            <person name="Choi I.-G."/>
            <person name="Stougaard P."/>
        </authorList>
    </citation>
    <scope>NUCLEOTIDE SEQUENCE [LARGE SCALE GENOMIC DNA]</scope>
    <source>
        <strain evidence="3 4">A3</strain>
    </source>
</reference>
<evidence type="ECO:0000256" key="1">
    <source>
        <dbReference type="SAM" id="SignalP"/>
    </source>
</evidence>
<name>A0ABY3MWW9_9GAMM</name>
<protein>
    <submittedName>
        <fullName evidence="3">DUF1775 domain-containing protein</fullName>
    </submittedName>
</protein>
<dbReference type="InterPro" id="IPR012533">
    <property type="entry name" value="YcnI-copper_dom"/>
</dbReference>
<dbReference type="Proteomes" id="UP000815846">
    <property type="component" value="Unassembled WGS sequence"/>
</dbReference>
<gene>
    <name evidence="3" type="ORF">CWS31_008545</name>
</gene>